<gene>
    <name evidence="2" type="ORF">Y1Q_0014323</name>
</gene>
<organism evidence="2 3">
    <name type="scientific">Alligator mississippiensis</name>
    <name type="common">American alligator</name>
    <dbReference type="NCBI Taxonomy" id="8496"/>
    <lineage>
        <taxon>Eukaryota</taxon>
        <taxon>Metazoa</taxon>
        <taxon>Chordata</taxon>
        <taxon>Craniata</taxon>
        <taxon>Vertebrata</taxon>
        <taxon>Euteleostomi</taxon>
        <taxon>Archelosauria</taxon>
        <taxon>Archosauria</taxon>
        <taxon>Crocodylia</taxon>
        <taxon>Alligatoridae</taxon>
        <taxon>Alligatorinae</taxon>
        <taxon>Alligator</taxon>
    </lineage>
</organism>
<evidence type="ECO:0000313" key="3">
    <source>
        <dbReference type="Proteomes" id="UP000050525"/>
    </source>
</evidence>
<reference evidence="2 3" key="1">
    <citation type="journal article" date="2012" name="Genome Biol.">
        <title>Sequencing three crocodilian genomes to illuminate the evolution of archosaurs and amniotes.</title>
        <authorList>
            <person name="St John J.A."/>
            <person name="Braun E.L."/>
            <person name="Isberg S.R."/>
            <person name="Miles L.G."/>
            <person name="Chong A.Y."/>
            <person name="Gongora J."/>
            <person name="Dalzell P."/>
            <person name="Moran C."/>
            <person name="Bed'hom B."/>
            <person name="Abzhanov A."/>
            <person name="Burgess S.C."/>
            <person name="Cooksey A.M."/>
            <person name="Castoe T.A."/>
            <person name="Crawford N.G."/>
            <person name="Densmore L.D."/>
            <person name="Drew J.C."/>
            <person name="Edwards S.V."/>
            <person name="Faircloth B.C."/>
            <person name="Fujita M.K."/>
            <person name="Greenwold M.J."/>
            <person name="Hoffmann F.G."/>
            <person name="Howard J.M."/>
            <person name="Iguchi T."/>
            <person name="Janes D.E."/>
            <person name="Khan S.Y."/>
            <person name="Kohno S."/>
            <person name="de Koning A.J."/>
            <person name="Lance S.L."/>
            <person name="McCarthy F.M."/>
            <person name="McCormack J.E."/>
            <person name="Merchant M.E."/>
            <person name="Peterson D.G."/>
            <person name="Pollock D.D."/>
            <person name="Pourmand N."/>
            <person name="Raney B.J."/>
            <person name="Roessler K.A."/>
            <person name="Sanford J.R."/>
            <person name="Sawyer R.H."/>
            <person name="Schmidt C.J."/>
            <person name="Triplett E.W."/>
            <person name="Tuberville T.D."/>
            <person name="Venegas-Anaya M."/>
            <person name="Howard J.T."/>
            <person name="Jarvis E.D."/>
            <person name="Guillette L.J.Jr."/>
            <person name="Glenn T.C."/>
            <person name="Green R.E."/>
            <person name="Ray D.A."/>
        </authorList>
    </citation>
    <scope>NUCLEOTIDE SEQUENCE [LARGE SCALE GENOMIC DNA]</scope>
    <source>
        <strain evidence="2">KSC_2009_1</strain>
    </source>
</reference>
<feature type="region of interest" description="Disordered" evidence="1">
    <location>
        <begin position="35"/>
        <end position="93"/>
    </location>
</feature>
<comment type="caution">
    <text evidence="2">The sequence shown here is derived from an EMBL/GenBank/DDBJ whole genome shotgun (WGS) entry which is preliminary data.</text>
</comment>
<protein>
    <submittedName>
        <fullName evidence="2">Uncharacterized protein</fullName>
    </submittedName>
</protein>
<evidence type="ECO:0000256" key="1">
    <source>
        <dbReference type="SAM" id="MobiDB-lite"/>
    </source>
</evidence>
<feature type="compositionally biased region" description="Low complexity" evidence="1">
    <location>
        <begin position="78"/>
        <end position="93"/>
    </location>
</feature>
<proteinExistence type="predicted"/>
<dbReference type="AlphaFoldDB" id="A0A151N1V4"/>
<keyword evidence="3" id="KW-1185">Reference proteome</keyword>
<dbReference type="Proteomes" id="UP000050525">
    <property type="component" value="Unassembled WGS sequence"/>
</dbReference>
<sequence>MRSRICGQGCCKLGEGLDDLPVTVVLAAAGPEDELVASHQVQQLPHDRPRPPSPKDGGPRSGGQVSHADRSRDPGSPASQAPARWKSAAASSSPSFLASFASWAP</sequence>
<dbReference type="EMBL" id="AKHW03004153">
    <property type="protein sequence ID" value="KYO30803.1"/>
    <property type="molecule type" value="Genomic_DNA"/>
</dbReference>
<evidence type="ECO:0000313" key="2">
    <source>
        <dbReference type="EMBL" id="KYO30803.1"/>
    </source>
</evidence>
<name>A0A151N1V4_ALLMI</name>
<accession>A0A151N1V4</accession>